<evidence type="ECO:0000259" key="3">
    <source>
        <dbReference type="PROSITE" id="PS50937"/>
    </source>
</evidence>
<dbReference type="PROSITE" id="PS00552">
    <property type="entry name" value="HTH_MERR_1"/>
    <property type="match status" value="1"/>
</dbReference>
<dbReference type="Gene3D" id="1.10.1660.10">
    <property type="match status" value="1"/>
</dbReference>
<dbReference type="RefSeq" id="WP_239157119.1">
    <property type="nucleotide sequence ID" value="NZ_AP023355.1"/>
</dbReference>
<evidence type="ECO:0000256" key="2">
    <source>
        <dbReference type="SAM" id="MobiDB-lite"/>
    </source>
</evidence>
<feature type="region of interest" description="Disordered" evidence="2">
    <location>
        <begin position="123"/>
        <end position="150"/>
    </location>
</feature>
<protein>
    <submittedName>
        <fullName evidence="4">MerR family transcriptional regulator</fullName>
    </submittedName>
</protein>
<evidence type="ECO:0000313" key="4">
    <source>
        <dbReference type="EMBL" id="BCJ37259.1"/>
    </source>
</evidence>
<dbReference type="PANTHER" id="PTHR30204">
    <property type="entry name" value="REDOX-CYCLING DRUG-SENSING TRANSCRIPTIONAL ACTIVATOR SOXR"/>
    <property type="match status" value="1"/>
</dbReference>
<dbReference type="GO" id="GO:0003677">
    <property type="term" value="F:DNA binding"/>
    <property type="evidence" value="ECO:0007669"/>
    <property type="project" value="UniProtKB-KW"/>
</dbReference>
<dbReference type="InterPro" id="IPR009061">
    <property type="entry name" value="DNA-bd_dom_put_sf"/>
</dbReference>
<accession>A0A7R7DSW7</accession>
<dbReference type="CDD" id="cd01106">
    <property type="entry name" value="HTH_TipAL-Mta"/>
    <property type="match status" value="1"/>
</dbReference>
<dbReference type="SMART" id="SM00422">
    <property type="entry name" value="HTH_MERR"/>
    <property type="match status" value="1"/>
</dbReference>
<reference evidence="4 5" key="1">
    <citation type="submission" date="2020-08" db="EMBL/GenBank/DDBJ databases">
        <title>Whole genome shotgun sequence of Actinocatenispora thailandica NBRC 105041.</title>
        <authorList>
            <person name="Komaki H."/>
            <person name="Tamura T."/>
        </authorList>
    </citation>
    <scope>NUCLEOTIDE SEQUENCE [LARGE SCALE GENOMIC DNA]</scope>
    <source>
        <strain evidence="4 5">NBRC 105041</strain>
    </source>
</reference>
<keyword evidence="1" id="KW-0238">DNA-binding</keyword>
<dbReference type="PRINTS" id="PR00040">
    <property type="entry name" value="HTHMERR"/>
</dbReference>
<dbReference type="PROSITE" id="PS50937">
    <property type="entry name" value="HTH_MERR_2"/>
    <property type="match status" value="1"/>
</dbReference>
<evidence type="ECO:0000256" key="1">
    <source>
        <dbReference type="ARBA" id="ARBA00023125"/>
    </source>
</evidence>
<dbReference type="KEGG" id="atl:Athai_47620"/>
<sequence length="150" mass="16521">MEQAHIRIGEVSVRTGLSLRTIRWYDEVGLVVPSARSRGGFRLYTEADVQRLNLIKQMKPLEFSLQEMRDLLGVVDRLAATDDAPARAALRDRLEMYQHAVAARIDALREQLTTAERFAAQLRSAAGQAPGPADAPGRRAHGAAEDGSSR</sequence>
<evidence type="ECO:0000313" key="5">
    <source>
        <dbReference type="Proteomes" id="UP000611640"/>
    </source>
</evidence>
<dbReference type="Proteomes" id="UP000611640">
    <property type="component" value="Chromosome"/>
</dbReference>
<name>A0A7R7DSW7_9ACTN</name>
<feature type="domain" description="HTH merR-type" evidence="3">
    <location>
        <begin position="5"/>
        <end position="74"/>
    </location>
</feature>
<dbReference type="GO" id="GO:0003700">
    <property type="term" value="F:DNA-binding transcription factor activity"/>
    <property type="evidence" value="ECO:0007669"/>
    <property type="project" value="InterPro"/>
</dbReference>
<dbReference type="AlphaFoldDB" id="A0A7R7DSW7"/>
<feature type="compositionally biased region" description="Low complexity" evidence="2">
    <location>
        <begin position="125"/>
        <end position="135"/>
    </location>
</feature>
<dbReference type="PANTHER" id="PTHR30204:SF93">
    <property type="entry name" value="HTH MERR-TYPE DOMAIN-CONTAINING PROTEIN"/>
    <property type="match status" value="1"/>
</dbReference>
<organism evidence="4 5">
    <name type="scientific">Actinocatenispora thailandica</name>
    <dbReference type="NCBI Taxonomy" id="227318"/>
    <lineage>
        <taxon>Bacteria</taxon>
        <taxon>Bacillati</taxon>
        <taxon>Actinomycetota</taxon>
        <taxon>Actinomycetes</taxon>
        <taxon>Micromonosporales</taxon>
        <taxon>Micromonosporaceae</taxon>
        <taxon>Actinocatenispora</taxon>
    </lineage>
</organism>
<dbReference type="InterPro" id="IPR047057">
    <property type="entry name" value="MerR_fam"/>
</dbReference>
<keyword evidence="5" id="KW-1185">Reference proteome</keyword>
<dbReference type="EMBL" id="AP023355">
    <property type="protein sequence ID" value="BCJ37259.1"/>
    <property type="molecule type" value="Genomic_DNA"/>
</dbReference>
<gene>
    <name evidence="4" type="ORF">Athai_47620</name>
</gene>
<dbReference type="Pfam" id="PF13411">
    <property type="entry name" value="MerR_1"/>
    <property type="match status" value="1"/>
</dbReference>
<dbReference type="InterPro" id="IPR000551">
    <property type="entry name" value="MerR-type_HTH_dom"/>
</dbReference>
<dbReference type="SUPFAM" id="SSF46955">
    <property type="entry name" value="Putative DNA-binding domain"/>
    <property type="match status" value="1"/>
</dbReference>
<proteinExistence type="predicted"/>